<reference evidence="2" key="1">
    <citation type="journal article" date="2020" name="Stud. Mycol.">
        <title>101 Dothideomycetes genomes: a test case for predicting lifestyles and emergence of pathogens.</title>
        <authorList>
            <person name="Haridas S."/>
            <person name="Albert R."/>
            <person name="Binder M."/>
            <person name="Bloem J."/>
            <person name="Labutti K."/>
            <person name="Salamov A."/>
            <person name="Andreopoulos B."/>
            <person name="Baker S."/>
            <person name="Barry K."/>
            <person name="Bills G."/>
            <person name="Bluhm B."/>
            <person name="Cannon C."/>
            <person name="Castanera R."/>
            <person name="Culley D."/>
            <person name="Daum C."/>
            <person name="Ezra D."/>
            <person name="Gonzalez J."/>
            <person name="Henrissat B."/>
            <person name="Kuo A."/>
            <person name="Liang C."/>
            <person name="Lipzen A."/>
            <person name="Lutzoni F."/>
            <person name="Magnuson J."/>
            <person name="Mondo S."/>
            <person name="Nolan M."/>
            <person name="Ohm R."/>
            <person name="Pangilinan J."/>
            <person name="Park H.-J."/>
            <person name="Ramirez L."/>
            <person name="Alfaro M."/>
            <person name="Sun H."/>
            <person name="Tritt A."/>
            <person name="Yoshinaga Y."/>
            <person name="Zwiers L.-H."/>
            <person name="Turgeon B."/>
            <person name="Goodwin S."/>
            <person name="Spatafora J."/>
            <person name="Crous P."/>
            <person name="Grigoriev I."/>
        </authorList>
    </citation>
    <scope>NUCLEOTIDE SEQUENCE</scope>
    <source>
        <strain evidence="2">CBS 627.86</strain>
    </source>
</reference>
<dbReference type="Proteomes" id="UP000799770">
    <property type="component" value="Unassembled WGS sequence"/>
</dbReference>
<evidence type="ECO:0000313" key="2">
    <source>
        <dbReference type="EMBL" id="KAF2106069.1"/>
    </source>
</evidence>
<dbReference type="AlphaFoldDB" id="A0A6A5YFK3"/>
<feature type="compositionally biased region" description="Polar residues" evidence="1">
    <location>
        <begin position="129"/>
        <end position="147"/>
    </location>
</feature>
<evidence type="ECO:0000313" key="3">
    <source>
        <dbReference type="Proteomes" id="UP000799770"/>
    </source>
</evidence>
<feature type="compositionally biased region" description="Basic residues" evidence="1">
    <location>
        <begin position="113"/>
        <end position="124"/>
    </location>
</feature>
<protein>
    <submittedName>
        <fullName evidence="2">Uncharacterized protein</fullName>
    </submittedName>
</protein>
<sequence>MRSLDMRMGPRQQRSGLGASYFYASNIRGKLHNHLEAAPRIAKSCRGGQASTASPLFQNGLNRAEGLDKATELIELDLTLPISPASIIRIVRANPRFHASTMDLENSALGSSGHRRTHRHRRGGSLHSNVQATAQDQSGFSTPQRPNSAVAPLIQVNTRSQRAALRTETAEDECDGGDGDCDENDGIHTSRIDRISESFDSKDLRVAHIVWSDGSICVAHATHSHHACTTKAMMNFWASHQ</sequence>
<gene>
    <name evidence="2" type="ORF">BDV96DRAFT_607722</name>
</gene>
<dbReference type="EMBL" id="ML977367">
    <property type="protein sequence ID" value="KAF2106069.1"/>
    <property type="molecule type" value="Genomic_DNA"/>
</dbReference>
<keyword evidence="3" id="KW-1185">Reference proteome</keyword>
<accession>A0A6A5YFK3</accession>
<feature type="region of interest" description="Disordered" evidence="1">
    <location>
        <begin position="107"/>
        <end position="149"/>
    </location>
</feature>
<evidence type="ECO:0000256" key="1">
    <source>
        <dbReference type="SAM" id="MobiDB-lite"/>
    </source>
</evidence>
<organism evidence="2 3">
    <name type="scientific">Lophiotrema nucula</name>
    <dbReference type="NCBI Taxonomy" id="690887"/>
    <lineage>
        <taxon>Eukaryota</taxon>
        <taxon>Fungi</taxon>
        <taxon>Dikarya</taxon>
        <taxon>Ascomycota</taxon>
        <taxon>Pezizomycotina</taxon>
        <taxon>Dothideomycetes</taxon>
        <taxon>Pleosporomycetidae</taxon>
        <taxon>Pleosporales</taxon>
        <taxon>Lophiotremataceae</taxon>
        <taxon>Lophiotrema</taxon>
    </lineage>
</organism>
<name>A0A6A5YFK3_9PLEO</name>
<proteinExistence type="predicted"/>